<reference evidence="1" key="2">
    <citation type="submission" date="2020-09" db="EMBL/GenBank/DDBJ databases">
        <authorList>
            <person name="Sun Q."/>
            <person name="Zhou Y."/>
        </authorList>
    </citation>
    <scope>NUCLEOTIDE SEQUENCE</scope>
    <source>
        <strain evidence="1">CGMCC 4.7312</strain>
    </source>
</reference>
<proteinExistence type="predicted"/>
<keyword evidence="2" id="KW-1185">Reference proteome</keyword>
<reference evidence="1" key="1">
    <citation type="journal article" date="2014" name="Int. J. Syst. Evol. Microbiol.">
        <title>Complete genome sequence of Corynebacterium casei LMG S-19264T (=DSM 44701T), isolated from a smear-ripened cheese.</title>
        <authorList>
            <consortium name="US DOE Joint Genome Institute (JGI-PGF)"/>
            <person name="Walter F."/>
            <person name="Albersmeier A."/>
            <person name="Kalinowski J."/>
            <person name="Ruckert C."/>
        </authorList>
    </citation>
    <scope>NUCLEOTIDE SEQUENCE</scope>
    <source>
        <strain evidence="1">CGMCC 4.7312</strain>
    </source>
</reference>
<comment type="caution">
    <text evidence="1">The sequence shown here is derived from an EMBL/GenBank/DDBJ whole genome shotgun (WGS) entry which is preliminary data.</text>
</comment>
<sequence>MPATVAVRCQELPDLRGIATRIGVARRACGDHGSGLSPREWATRSGHAETEALLKAASDLVKV</sequence>
<evidence type="ECO:0000313" key="1">
    <source>
        <dbReference type="EMBL" id="GGM51607.1"/>
    </source>
</evidence>
<dbReference type="Proteomes" id="UP000608890">
    <property type="component" value="Unassembled WGS sequence"/>
</dbReference>
<name>A0A917X1D9_9ACTN</name>
<evidence type="ECO:0000313" key="2">
    <source>
        <dbReference type="Proteomes" id="UP000608890"/>
    </source>
</evidence>
<dbReference type="RefSeq" id="WP_189046702.1">
    <property type="nucleotide sequence ID" value="NZ_BMNB01000020.1"/>
</dbReference>
<dbReference type="EMBL" id="BMNB01000020">
    <property type="protein sequence ID" value="GGM51607.1"/>
    <property type="molecule type" value="Genomic_DNA"/>
</dbReference>
<gene>
    <name evidence="1" type="ORF">GCM10011608_40650</name>
</gene>
<protein>
    <submittedName>
        <fullName evidence="1">Uncharacterized protein</fullName>
    </submittedName>
</protein>
<organism evidence="1 2">
    <name type="scientific">Micromonospora sonchi</name>
    <dbReference type="NCBI Taxonomy" id="1763543"/>
    <lineage>
        <taxon>Bacteria</taxon>
        <taxon>Bacillati</taxon>
        <taxon>Actinomycetota</taxon>
        <taxon>Actinomycetes</taxon>
        <taxon>Micromonosporales</taxon>
        <taxon>Micromonosporaceae</taxon>
        <taxon>Micromonospora</taxon>
    </lineage>
</organism>
<accession>A0A917X1D9</accession>
<dbReference type="AlphaFoldDB" id="A0A917X1D9"/>